<dbReference type="Proteomes" id="UP000192932">
    <property type="component" value="Chromosome"/>
</dbReference>
<proteinExistence type="inferred from homology"/>
<feature type="transmembrane region" description="Helical" evidence="8">
    <location>
        <begin position="116"/>
        <end position="147"/>
    </location>
</feature>
<feature type="transmembrane region" description="Helical" evidence="8">
    <location>
        <begin position="252"/>
        <end position="269"/>
    </location>
</feature>
<feature type="transmembrane region" description="Helical" evidence="8">
    <location>
        <begin position="409"/>
        <end position="427"/>
    </location>
</feature>
<dbReference type="PANTHER" id="PTHR30003:SF0">
    <property type="entry name" value="GLYCOLATE PERMEASE GLCA-RELATED"/>
    <property type="match status" value="1"/>
</dbReference>
<feature type="transmembrane region" description="Helical" evidence="8">
    <location>
        <begin position="195"/>
        <end position="214"/>
    </location>
</feature>
<name>A0A084IWG4_BACMY</name>
<evidence type="ECO:0000313" key="12">
    <source>
        <dbReference type="Proteomes" id="UP000192932"/>
    </source>
</evidence>
<keyword evidence="5 8" id="KW-0812">Transmembrane</keyword>
<dbReference type="Proteomes" id="UP000190696">
    <property type="component" value="Unassembled WGS sequence"/>
</dbReference>
<accession>C2Q3G8</accession>
<dbReference type="EMBL" id="MUAI01000008">
    <property type="protein sequence ID" value="OOR06256.1"/>
    <property type="molecule type" value="Genomic_DNA"/>
</dbReference>
<dbReference type="EMBL" id="CP020743">
    <property type="protein sequence ID" value="ARJ24795.1"/>
    <property type="molecule type" value="Genomic_DNA"/>
</dbReference>
<evidence type="ECO:0000313" key="10">
    <source>
        <dbReference type="EMBL" id="OOR06256.1"/>
    </source>
</evidence>
<evidence type="ECO:0000256" key="4">
    <source>
        <dbReference type="ARBA" id="ARBA00022475"/>
    </source>
</evidence>
<keyword evidence="7 8" id="KW-0472">Membrane</keyword>
<keyword evidence="4 8" id="KW-1003">Cell membrane</keyword>
<dbReference type="NCBIfam" id="TIGR00795">
    <property type="entry name" value="lctP"/>
    <property type="match status" value="1"/>
</dbReference>
<dbReference type="RefSeq" id="WP_002016180.1">
    <property type="nucleotide sequence ID" value="NZ_CM000719.1"/>
</dbReference>
<feature type="transmembrane region" description="Helical" evidence="8">
    <location>
        <begin position="433"/>
        <end position="458"/>
    </location>
</feature>
<evidence type="ECO:0000313" key="11">
    <source>
        <dbReference type="Proteomes" id="UP000190696"/>
    </source>
</evidence>
<evidence type="ECO:0000256" key="8">
    <source>
        <dbReference type="RuleBase" id="RU365092"/>
    </source>
</evidence>
<dbReference type="GO" id="GO:0015129">
    <property type="term" value="F:lactate transmembrane transporter activity"/>
    <property type="evidence" value="ECO:0007669"/>
    <property type="project" value="UniProtKB-UniRule"/>
</dbReference>
<dbReference type="OMA" id="VIVLWIQ"/>
<dbReference type="GO" id="GO:0015295">
    <property type="term" value="F:solute:proton symporter activity"/>
    <property type="evidence" value="ECO:0007669"/>
    <property type="project" value="TreeGrafter"/>
</dbReference>
<keyword evidence="6 8" id="KW-1133">Transmembrane helix</keyword>
<dbReference type="PANTHER" id="PTHR30003">
    <property type="entry name" value="L-LACTATE PERMEASE"/>
    <property type="match status" value="1"/>
</dbReference>
<reference evidence="10 11" key="1">
    <citation type="submission" date="2017-01" db="EMBL/GenBank/DDBJ databases">
        <title>Bacillus cereus isolates.</title>
        <authorList>
            <person name="Beno S.M."/>
        </authorList>
    </citation>
    <scope>NUCLEOTIDE SEQUENCE [LARGE SCALE GENOMIC DNA]</scope>
    <source>
        <strain evidence="10 11">FSL W7-1108</strain>
    </source>
</reference>
<evidence type="ECO:0000256" key="6">
    <source>
        <dbReference type="ARBA" id="ARBA00022989"/>
    </source>
</evidence>
<dbReference type="GO" id="GO:0005886">
    <property type="term" value="C:plasma membrane"/>
    <property type="evidence" value="ECO:0007669"/>
    <property type="project" value="UniProtKB-SubCell"/>
</dbReference>
<feature type="transmembrane region" description="Helical" evidence="8">
    <location>
        <begin position="531"/>
        <end position="552"/>
    </location>
</feature>
<feature type="transmembrane region" description="Helical" evidence="8">
    <location>
        <begin position="12"/>
        <end position="34"/>
    </location>
</feature>
<evidence type="ECO:0000256" key="2">
    <source>
        <dbReference type="ARBA" id="ARBA00010100"/>
    </source>
</evidence>
<sequence length="553" mass="59159">MNTWTQVYDPFGNIWISAAVALIPIIFFFLALAVFRMKGYVAGFITVVLTILVALFAYKMPFTMAMAATGYGFLYGLWPIAWIIIMSVFLYKISVKTGQFDVIRASVLSITNDHRLLVILIGFSFGAFLEGAAGFGAPVAITAALLAGLGLNPLYAAGLCLIANTAPVAFGAMGIPITVAGQVTGIDPHKIGQMAGHQLPFLSLFVPFFIVFLMDGFKGVKQTWPALFVAGSSFAITQFITATFLGPELPDITSALVSLVSLSLFLKVWQPKEIYQTKQANSEVAATTTATSMPKLTVGKVVKAWSPFIILTVMVVIWSQSFFKALFAPGGALESLVFKFEVPSLHNLVMKAEPIVNKPTPYEAILKLDILSATGTAILIACIISIFILKMSAKDAVATFKETLNELKMPILSIGFVLGFAFIANYSGLSSTLALALAGTGGLFPFFSPFLGWIGVFLTGSDTSANALFSNLQAITAQQVGVSEVLLVAANTTGGVTGKMISPQSIAIACAAVGLAGKESDLFRFTLKHSLFFVTIVGIMTYVQAYYLTWMIP</sequence>
<protein>
    <recommendedName>
        <fullName evidence="8">L-lactate permease</fullName>
    </recommendedName>
</protein>
<evidence type="ECO:0000313" key="9">
    <source>
        <dbReference type="EMBL" id="ARJ24795.1"/>
    </source>
</evidence>
<keyword evidence="3 8" id="KW-0813">Transport</keyword>
<evidence type="ECO:0000256" key="7">
    <source>
        <dbReference type="ARBA" id="ARBA00023136"/>
    </source>
</evidence>
<feature type="transmembrane region" description="Helical" evidence="8">
    <location>
        <begin position="70"/>
        <end position="91"/>
    </location>
</feature>
<evidence type="ECO:0000256" key="1">
    <source>
        <dbReference type="ARBA" id="ARBA00004651"/>
    </source>
</evidence>
<feature type="transmembrane region" description="Helical" evidence="8">
    <location>
        <begin position="370"/>
        <end position="389"/>
    </location>
</feature>
<comment type="similarity">
    <text evidence="2 8">Belongs to the lactate permease family.</text>
</comment>
<evidence type="ECO:0000256" key="5">
    <source>
        <dbReference type="ARBA" id="ARBA00022692"/>
    </source>
</evidence>
<reference evidence="9 12" key="2">
    <citation type="submission" date="2017-04" db="EMBL/GenBank/DDBJ databases">
        <title>The Characteristic of a Fine Plant Growth-Promoting Rhizobacteria Bacillus mycoides Gnyt1 and its Whole Genome Sequencing Analysis.</title>
        <authorList>
            <person name="Li J.H."/>
            <person name="Yao T."/>
        </authorList>
    </citation>
    <scope>NUCLEOTIDE SEQUENCE [LARGE SCALE GENOMIC DNA]</scope>
    <source>
        <strain evidence="9 12">Gnyt1</strain>
    </source>
</reference>
<dbReference type="InterPro" id="IPR003804">
    <property type="entry name" value="Lactate_perm"/>
</dbReference>
<evidence type="ECO:0000256" key="3">
    <source>
        <dbReference type="ARBA" id="ARBA00022448"/>
    </source>
</evidence>
<feature type="transmembrane region" description="Helical" evidence="8">
    <location>
        <begin position="226"/>
        <end position="246"/>
    </location>
</feature>
<comment type="subcellular location">
    <subcellularLocation>
        <location evidence="1 8">Cell membrane</location>
        <topology evidence="1 8">Multi-pass membrane protein</topology>
    </subcellularLocation>
</comment>
<feature type="transmembrane region" description="Helical" evidence="8">
    <location>
        <begin position="304"/>
        <end position="323"/>
    </location>
</feature>
<organism evidence="9 12">
    <name type="scientific">Bacillus mycoides</name>
    <dbReference type="NCBI Taxonomy" id="1405"/>
    <lineage>
        <taxon>Bacteria</taxon>
        <taxon>Bacillati</taxon>
        <taxon>Bacillota</taxon>
        <taxon>Bacilli</taxon>
        <taxon>Bacillales</taxon>
        <taxon>Bacillaceae</taxon>
        <taxon>Bacillus</taxon>
        <taxon>Bacillus cereus group</taxon>
    </lineage>
</organism>
<accession>A0A1W6AGA0</accession>
<dbReference type="Pfam" id="PF02652">
    <property type="entry name" value="Lactate_perm"/>
    <property type="match status" value="1"/>
</dbReference>
<accession>A0A084IWG4</accession>
<feature type="transmembrane region" description="Helical" evidence="8">
    <location>
        <begin position="40"/>
        <end position="58"/>
    </location>
</feature>
<dbReference type="AlphaFoldDB" id="A0A084IWG4"/>
<comment type="function">
    <text evidence="8">Uptake of L-lactate across the membrane. Can also transport D-lactate and glycolate.</text>
</comment>
<gene>
    <name evidence="9" type="ORF">B7492_28045</name>
    <name evidence="10" type="ORF">BW900_12640</name>
</gene>